<dbReference type="AlphaFoldDB" id="A0A9P1H573"/>
<dbReference type="Proteomes" id="UP000838763">
    <property type="component" value="Unassembled WGS sequence"/>
</dbReference>
<gene>
    <name evidence="2" type="ORF">PPNO1_LOCUS5903</name>
</gene>
<keyword evidence="3" id="KW-1185">Reference proteome</keyword>
<proteinExistence type="predicted"/>
<dbReference type="OrthoDB" id="8059989at2759"/>
<dbReference type="SUPFAM" id="SSF48065">
    <property type="entry name" value="DBL homology domain (DH-domain)"/>
    <property type="match status" value="1"/>
</dbReference>
<accession>A0A9P1H573</accession>
<organism evidence="2 3">
    <name type="scientific">Parascedosporium putredinis</name>
    <dbReference type="NCBI Taxonomy" id="1442378"/>
    <lineage>
        <taxon>Eukaryota</taxon>
        <taxon>Fungi</taxon>
        <taxon>Dikarya</taxon>
        <taxon>Ascomycota</taxon>
        <taxon>Pezizomycotina</taxon>
        <taxon>Sordariomycetes</taxon>
        <taxon>Hypocreomycetidae</taxon>
        <taxon>Microascales</taxon>
        <taxon>Microascaceae</taxon>
        <taxon>Parascedosporium</taxon>
    </lineage>
</organism>
<evidence type="ECO:0008006" key="4">
    <source>
        <dbReference type="Google" id="ProtNLM"/>
    </source>
</evidence>
<evidence type="ECO:0000256" key="1">
    <source>
        <dbReference type="SAM" id="MobiDB-lite"/>
    </source>
</evidence>
<dbReference type="EMBL" id="CALLCH030000015">
    <property type="protein sequence ID" value="CAI4216243.1"/>
    <property type="molecule type" value="Genomic_DNA"/>
</dbReference>
<dbReference type="InterPro" id="IPR035899">
    <property type="entry name" value="DBL_dom_sf"/>
</dbReference>
<evidence type="ECO:0000313" key="3">
    <source>
        <dbReference type="Proteomes" id="UP000838763"/>
    </source>
</evidence>
<protein>
    <recommendedName>
        <fullName evidence="4">DH domain-containing protein</fullName>
    </recommendedName>
</protein>
<dbReference type="Gene3D" id="1.20.900.10">
    <property type="entry name" value="Dbl homology (DH) domain"/>
    <property type="match status" value="1"/>
</dbReference>
<sequence length="458" mass="50835">MHSRTRTDRSSRLSVAAPRFSEDSTYNGGFIVTTDKAALSRSIQRRSILEELIATEENYIGDVYMTTFASLPSISAGLRSSINRNLTEIVELHEEILGELHRVVPNSEYTQAELLKQPEMLRPKTHQRWRSLDSVPENAKHISWLQRIPGMIADAQVAEEVAKIFAYSKSVSISFAFAELLKYTTVDDCANSHMEVENTLIRLREATAEINRATDDARMKSILEKHGHSRTALSSPTRIPILAPSRAERARLEALLADVWSRDILPFPGMTTRSRSEHLVRTSASSMMRRLSVASITGSFGRRPGSLTSLPKASADTETGEGDDGSWNASHQDPDTPIEWKSPFGEESGLPMIQDENEARTPDCADTPPSPRSITHVESAEGLYMRTIRRRSPGPPMAVIQTRRDLDAQDTTRISTQTRPRTEPSGFQQSGQGLLSAPVSSEKENLQPDKIVGIGLVF</sequence>
<comment type="caution">
    <text evidence="2">The sequence shown here is derived from an EMBL/GenBank/DDBJ whole genome shotgun (WGS) entry which is preliminary data.</text>
</comment>
<name>A0A9P1H573_9PEZI</name>
<feature type="compositionally biased region" description="Polar residues" evidence="1">
    <location>
        <begin position="409"/>
        <end position="433"/>
    </location>
</feature>
<evidence type="ECO:0000313" key="2">
    <source>
        <dbReference type="EMBL" id="CAI4216243.1"/>
    </source>
</evidence>
<feature type="region of interest" description="Disordered" evidence="1">
    <location>
        <begin position="295"/>
        <end position="382"/>
    </location>
</feature>
<feature type="region of interest" description="Disordered" evidence="1">
    <location>
        <begin position="405"/>
        <end position="446"/>
    </location>
</feature>
<reference evidence="2" key="1">
    <citation type="submission" date="2022-11" db="EMBL/GenBank/DDBJ databases">
        <authorList>
            <person name="Scott C."/>
            <person name="Bruce N."/>
        </authorList>
    </citation>
    <scope>NUCLEOTIDE SEQUENCE</scope>
</reference>